<accession>A0ABP6YIG9</accession>
<reference evidence="3" key="1">
    <citation type="journal article" date="2019" name="Int. J. Syst. Evol. Microbiol.">
        <title>The Global Catalogue of Microorganisms (GCM) 10K type strain sequencing project: providing services to taxonomists for standard genome sequencing and annotation.</title>
        <authorList>
            <consortium name="The Broad Institute Genomics Platform"/>
            <consortium name="The Broad Institute Genome Sequencing Center for Infectious Disease"/>
            <person name="Wu L."/>
            <person name="Ma J."/>
        </authorList>
    </citation>
    <scope>NUCLEOTIDE SEQUENCE [LARGE SCALE GENOMIC DNA]</scope>
    <source>
        <strain evidence="3">JCM 17326</strain>
    </source>
</reference>
<gene>
    <name evidence="2" type="ORF">GCM10022419_076160</name>
</gene>
<dbReference type="EMBL" id="BAABDQ010000020">
    <property type="protein sequence ID" value="GAA3583170.1"/>
    <property type="molecule type" value="Genomic_DNA"/>
</dbReference>
<organism evidence="2 3">
    <name type="scientific">Nonomuraea rosea</name>
    <dbReference type="NCBI Taxonomy" id="638574"/>
    <lineage>
        <taxon>Bacteria</taxon>
        <taxon>Bacillati</taxon>
        <taxon>Actinomycetota</taxon>
        <taxon>Actinomycetes</taxon>
        <taxon>Streptosporangiales</taxon>
        <taxon>Streptosporangiaceae</taxon>
        <taxon>Nonomuraea</taxon>
    </lineage>
</organism>
<dbReference type="PANTHER" id="PTHR43975:SF2">
    <property type="entry name" value="EG:BACR7A4.14 PROTEIN-RELATED"/>
    <property type="match status" value="1"/>
</dbReference>
<keyword evidence="3" id="KW-1185">Reference proteome</keyword>
<name>A0ABP6YIG9_9ACTN</name>
<dbReference type="Pfam" id="PF00106">
    <property type="entry name" value="adh_short"/>
    <property type="match status" value="1"/>
</dbReference>
<dbReference type="SUPFAM" id="SSF51735">
    <property type="entry name" value="NAD(P)-binding Rossmann-fold domains"/>
    <property type="match status" value="1"/>
</dbReference>
<dbReference type="Gene3D" id="3.40.50.720">
    <property type="entry name" value="NAD(P)-binding Rossmann-like Domain"/>
    <property type="match status" value="2"/>
</dbReference>
<evidence type="ECO:0000256" key="1">
    <source>
        <dbReference type="SAM" id="MobiDB-lite"/>
    </source>
</evidence>
<dbReference type="Proteomes" id="UP001500630">
    <property type="component" value="Unassembled WGS sequence"/>
</dbReference>
<dbReference type="InterPro" id="IPR036291">
    <property type="entry name" value="NAD(P)-bd_dom_sf"/>
</dbReference>
<dbReference type="RefSeq" id="WP_345569566.1">
    <property type="nucleotide sequence ID" value="NZ_BAABDQ010000020.1"/>
</dbReference>
<proteinExistence type="predicted"/>
<evidence type="ECO:0000313" key="2">
    <source>
        <dbReference type="EMBL" id="GAA3583170.1"/>
    </source>
</evidence>
<comment type="caution">
    <text evidence="2">The sequence shown here is derived from an EMBL/GenBank/DDBJ whole genome shotgun (WGS) entry which is preliminary data.</text>
</comment>
<protein>
    <recommendedName>
        <fullName evidence="4">SDR family oxidoreductase</fullName>
    </recommendedName>
</protein>
<evidence type="ECO:0008006" key="4">
    <source>
        <dbReference type="Google" id="ProtNLM"/>
    </source>
</evidence>
<dbReference type="PANTHER" id="PTHR43975">
    <property type="entry name" value="ZGC:101858"/>
    <property type="match status" value="1"/>
</dbReference>
<evidence type="ECO:0000313" key="3">
    <source>
        <dbReference type="Proteomes" id="UP001500630"/>
    </source>
</evidence>
<sequence>MTRGSLSGRTAIVTTTCLHERRTEAQAGGRDRDQSEGWGEVRAGDRDGGVGATCALSRACGWGGGVGVTRALCRAGVNVVVAVRGGPALEALAADLRAAGGHVVAVPTDLTSAVSVRRLVEQTLGAFGRLDAAINDAHASELSLAMRYEIPAMQPGTCVINLASPAYGPLVRGASGQASPGYDARAQIPPACRPSAFGLSAQASHVQAQAVDALAGDARRAESRCAERCVACAQVTDAQAAVIEVTRMAASDFAGSGVRLNAVAAGPYGSVEDVAAAVLRLLSDDAFLGTGETLHIAGGRPLWTAEGRPPWPTDGCPGAGYGGPRCQLRCPNIRT</sequence>
<feature type="region of interest" description="Disordered" evidence="1">
    <location>
        <begin position="22"/>
        <end position="44"/>
    </location>
</feature>
<feature type="compositionally biased region" description="Basic and acidic residues" evidence="1">
    <location>
        <begin position="22"/>
        <end position="35"/>
    </location>
</feature>
<dbReference type="InterPro" id="IPR002347">
    <property type="entry name" value="SDR_fam"/>
</dbReference>